<dbReference type="InterPro" id="IPR050583">
    <property type="entry name" value="Mycobacterial_A85_antigen"/>
</dbReference>
<dbReference type="SUPFAM" id="SSF53474">
    <property type="entry name" value="alpha/beta-Hydrolases"/>
    <property type="match status" value="3"/>
</dbReference>
<evidence type="ECO:0000313" key="2">
    <source>
        <dbReference type="EMBL" id="ORY78707.1"/>
    </source>
</evidence>
<feature type="region of interest" description="Disordered" evidence="1">
    <location>
        <begin position="285"/>
        <end position="307"/>
    </location>
</feature>
<dbReference type="EMBL" id="MCOG01000016">
    <property type="protein sequence ID" value="ORY78707.1"/>
    <property type="molecule type" value="Genomic_DNA"/>
</dbReference>
<dbReference type="OrthoDB" id="420518at2759"/>
<name>A0A1Y2F4W0_9FUNG</name>
<sequence length="995" mass="112338">MEVPKKGYMSKLDVVNTCPPEAKEKKEGVKYSKAEKITYYSKGTKVNRKMNVILPPDYTTEKKYPVLYYLHGIFNNEDGLLEDGMGTIEIYNNLVKEGKAKEMIIILPDTYAPADGVGVPPSFDPEHVAGYDNFINELINDIMPYVEKHYSVAKGRENTALAGFSMGGRNTLYIGFTHPELFGYLGAFSPAPGVFPIEGEHEGLMKPEELKVKDGKEEPIVKMISVGTKDFVVTNNPETYHNALKDNNEEHIWFTVPGAMHDSDAVSAGYYNFIQYLWKNLDKEEEKEEKENEEKEEETAGPGFEFPDGPLPEWDAPVVMEVPKKGYMSKLEVVNTCPPEAKEKKEGVKYSKAEKITYYSKGTKVNRKMNVILPPDYTTEKKYPVLYYLHGIFNNEDGLLEDGMGTIEIYNNLVKEGKAKEMIIILPDTYAPADGVGVPPSFDPEHVAGYDNFINELINDIMPYVEKHYSVAKGRENTALAGFSMGGRNTLYIGFTHPELFGYLGAFSPAPGVFPIEGEHEGLMKPEELKVKDGKEEPIVKMISVGTKDFVVTNNPETYHNALKDNNEEHIWFTVPGAMHDSDAVSAGYYNFIQYLWKNLDKEEEKDDKKDDDEEVEDAEEVEDEESDEKEVEVGTEGVEEEDSMEEDTNEEDEKEEKDKEEDTDEEDEKEEKKEKDKEEDDKKEEKPDQTNGEFPETQIPDWNAPVVMEVPKKGYMSKLDVVNTCPPEAKEKKEGVKYSKAEKITYYSKGTKVNRKMNVILPPDYTTEKKYPVLYYLHGILNNEDGLLEDGMGTIEIYNNLVKEGKAKEMIIILPNTYAPADGVGVEPGFTQEHFDGYDNFINELINDIMPYVEKHYSVAKGRENTALAGFSMGGRNTLYIGFTHPELFGYLGAFSPAPGVIPTVDALTGEHKGLMKPEDLKVKDGKPEPIVKMISVGTKDFVVSANPESYHKALKDNNEEHIWFTVPGAMHDSDAVSAGYYNFIQYLWKNLDN</sequence>
<dbReference type="PANTHER" id="PTHR48098:SF1">
    <property type="entry name" value="DIACYLGLYCEROL ACYLTRANSFERASE_MYCOLYLTRANSFERASE AG85A"/>
    <property type="match status" value="1"/>
</dbReference>
<evidence type="ECO:0000256" key="1">
    <source>
        <dbReference type="SAM" id="MobiDB-lite"/>
    </source>
</evidence>
<dbReference type="InterPro" id="IPR029058">
    <property type="entry name" value="AB_hydrolase_fold"/>
</dbReference>
<reference evidence="2 3" key="1">
    <citation type="submission" date="2016-08" db="EMBL/GenBank/DDBJ databases">
        <title>A Parts List for Fungal Cellulosomes Revealed by Comparative Genomics.</title>
        <authorList>
            <consortium name="DOE Joint Genome Institute"/>
            <person name="Haitjema C.H."/>
            <person name="Gilmore S.P."/>
            <person name="Henske J.K."/>
            <person name="Solomon K.V."/>
            <person name="De Groot R."/>
            <person name="Kuo A."/>
            <person name="Mondo S.J."/>
            <person name="Salamov A.A."/>
            <person name="Labutti K."/>
            <person name="Zhao Z."/>
            <person name="Chiniquy J."/>
            <person name="Barry K."/>
            <person name="Brewer H.M."/>
            <person name="Purvine S.O."/>
            <person name="Wright A.T."/>
            <person name="Boxma B."/>
            <person name="Van Alen T."/>
            <person name="Hackstein J.H."/>
            <person name="Baker S.E."/>
            <person name="Grigoriev I.V."/>
            <person name="O'Malley M.A."/>
        </authorList>
    </citation>
    <scope>NUCLEOTIDE SEQUENCE [LARGE SCALE GENOMIC DNA]</scope>
    <source>
        <strain evidence="2 3">G1</strain>
    </source>
</reference>
<dbReference type="Pfam" id="PF00756">
    <property type="entry name" value="Esterase"/>
    <property type="match status" value="3"/>
</dbReference>
<dbReference type="Proteomes" id="UP000193920">
    <property type="component" value="Unassembled WGS sequence"/>
</dbReference>
<dbReference type="GO" id="GO:0016787">
    <property type="term" value="F:hydrolase activity"/>
    <property type="evidence" value="ECO:0007669"/>
    <property type="project" value="UniProtKB-KW"/>
</dbReference>
<accession>A0A1Y2F4W0</accession>
<dbReference type="InterPro" id="IPR000801">
    <property type="entry name" value="Esterase-like"/>
</dbReference>
<dbReference type="AlphaFoldDB" id="A0A1Y2F4W0"/>
<feature type="region of interest" description="Disordered" evidence="1">
    <location>
        <begin position="603"/>
        <end position="703"/>
    </location>
</feature>
<dbReference type="GO" id="GO:0016747">
    <property type="term" value="F:acyltransferase activity, transferring groups other than amino-acyl groups"/>
    <property type="evidence" value="ECO:0007669"/>
    <property type="project" value="TreeGrafter"/>
</dbReference>
<proteinExistence type="predicted"/>
<gene>
    <name evidence="2" type="ORF">LY90DRAFT_664887</name>
</gene>
<evidence type="ECO:0000313" key="3">
    <source>
        <dbReference type="Proteomes" id="UP000193920"/>
    </source>
</evidence>
<feature type="compositionally biased region" description="Acidic residues" evidence="1">
    <location>
        <begin position="638"/>
        <end position="670"/>
    </location>
</feature>
<keyword evidence="3" id="KW-1185">Reference proteome</keyword>
<dbReference type="PANTHER" id="PTHR48098">
    <property type="entry name" value="ENTEROCHELIN ESTERASE-RELATED"/>
    <property type="match status" value="1"/>
</dbReference>
<feature type="compositionally biased region" description="Acidic residues" evidence="1">
    <location>
        <begin position="610"/>
        <end position="631"/>
    </location>
</feature>
<keyword evidence="2" id="KW-0378">Hydrolase</keyword>
<organism evidence="2 3">
    <name type="scientific">Neocallimastix californiae</name>
    <dbReference type="NCBI Taxonomy" id="1754190"/>
    <lineage>
        <taxon>Eukaryota</taxon>
        <taxon>Fungi</taxon>
        <taxon>Fungi incertae sedis</taxon>
        <taxon>Chytridiomycota</taxon>
        <taxon>Chytridiomycota incertae sedis</taxon>
        <taxon>Neocallimastigomycetes</taxon>
        <taxon>Neocallimastigales</taxon>
        <taxon>Neocallimastigaceae</taxon>
        <taxon>Neocallimastix</taxon>
    </lineage>
</organism>
<comment type="caution">
    <text evidence="2">The sequence shown here is derived from an EMBL/GenBank/DDBJ whole genome shotgun (WGS) entry which is preliminary data.</text>
</comment>
<protein>
    <submittedName>
        <fullName evidence="2">Alpha/beta-hydrolase</fullName>
    </submittedName>
</protein>
<dbReference type="STRING" id="1754190.A0A1Y2F4W0"/>
<dbReference type="Gene3D" id="3.40.50.1820">
    <property type="entry name" value="alpha/beta hydrolase"/>
    <property type="match status" value="3"/>
</dbReference>